<proteinExistence type="inferred from homology"/>
<evidence type="ECO:0000256" key="9">
    <source>
        <dbReference type="PROSITE-ProRule" id="PRU10125"/>
    </source>
</evidence>
<comment type="function">
    <text evidence="8">Catalyzes the stereoinversion of LL-2,6-diaminopimelate (L,L-DAP) to meso-diaminopimelate (meso-DAP), a precursor of L-lysine and an essential component of the bacterial peptidoglycan.</text>
</comment>
<dbReference type="PANTHER" id="PTHR31689">
    <property type="entry name" value="DIAMINOPIMELATE EPIMERASE, CHLOROPLASTIC"/>
    <property type="match status" value="1"/>
</dbReference>
<keyword evidence="8" id="KW-0963">Cytoplasm</keyword>
<keyword evidence="6 8" id="KW-0413">Isomerase</keyword>
<dbReference type="HOGENOM" id="CLU_053306_3_2_0"/>
<dbReference type="InterPro" id="IPR018510">
    <property type="entry name" value="DAP_epimerase_AS"/>
</dbReference>
<dbReference type="EnsemblBacteria" id="ACZ18303">
    <property type="protein sequence ID" value="ACZ18303"/>
    <property type="gene ID" value="Taci_0063"/>
</dbReference>
<feature type="site" description="Could be important to modulate the pK values of the two catalytic cysteine residues" evidence="8">
    <location>
        <position position="204"/>
    </location>
</feature>
<comment type="subunit">
    <text evidence="8">Homodimer.</text>
</comment>
<dbReference type="PANTHER" id="PTHR31689:SF0">
    <property type="entry name" value="DIAMINOPIMELATE EPIMERASE"/>
    <property type="match status" value="1"/>
</dbReference>
<evidence type="ECO:0000313" key="11">
    <source>
        <dbReference type="Proteomes" id="UP000002030"/>
    </source>
</evidence>
<feature type="binding site" evidence="8">
    <location>
        <position position="187"/>
    </location>
    <ligand>
        <name>substrate</name>
    </ligand>
</feature>
<dbReference type="PATRIC" id="fig|525903.6.peg.66"/>
<comment type="subcellular location">
    <subcellularLocation>
        <location evidence="8">Cytoplasm</location>
    </subcellularLocation>
</comment>
<dbReference type="GO" id="GO:0009089">
    <property type="term" value="P:lysine biosynthetic process via diaminopimelate"/>
    <property type="evidence" value="ECO:0007669"/>
    <property type="project" value="UniProtKB-UniRule"/>
</dbReference>
<dbReference type="UniPathway" id="UPA00034">
    <property type="reaction ID" value="UER00025"/>
</dbReference>
<feature type="active site" evidence="9">
    <location>
        <position position="77"/>
    </location>
</feature>
<reference evidence="10 11" key="1">
    <citation type="journal article" date="2009" name="Stand. Genomic Sci.">
        <title>Complete genome sequence of Thermanaerovibrio acidaminovorans type strain (Su883).</title>
        <authorList>
            <person name="Chovatia M."/>
            <person name="Sikorski J."/>
            <person name="Schroder M."/>
            <person name="Lapidus A."/>
            <person name="Nolan M."/>
            <person name="Tice H."/>
            <person name="Glavina Del Rio T."/>
            <person name="Copeland A."/>
            <person name="Cheng J.F."/>
            <person name="Lucas S."/>
            <person name="Chen F."/>
            <person name="Bruce D."/>
            <person name="Goodwin L."/>
            <person name="Pitluck S."/>
            <person name="Ivanova N."/>
            <person name="Mavromatis K."/>
            <person name="Ovchinnikova G."/>
            <person name="Pati A."/>
            <person name="Chen A."/>
            <person name="Palaniappan K."/>
            <person name="Land M."/>
            <person name="Hauser L."/>
            <person name="Chang Y.J."/>
            <person name="Jeffries C.D."/>
            <person name="Chain P."/>
            <person name="Saunders E."/>
            <person name="Detter J.C."/>
            <person name="Brettin T."/>
            <person name="Rohde M."/>
            <person name="Goker M."/>
            <person name="Spring S."/>
            <person name="Bristow J."/>
            <person name="Markowitz V."/>
            <person name="Hugenholtz P."/>
            <person name="Kyrpides N.C."/>
            <person name="Klenk H.P."/>
            <person name="Eisen J.A."/>
        </authorList>
    </citation>
    <scope>NUCLEOTIDE SEQUENCE [LARGE SCALE GENOMIC DNA]</scope>
    <source>
        <strain evidence="11">ATCC 49978 / DSM 6589 / Su883</strain>
    </source>
</reference>
<dbReference type="PROSITE" id="PS01326">
    <property type="entry name" value="DAP_EPIMERASE"/>
    <property type="match status" value="1"/>
</dbReference>
<comment type="similarity">
    <text evidence="2 8">Belongs to the diaminopimelate epimerase family.</text>
</comment>
<dbReference type="InterPro" id="IPR001653">
    <property type="entry name" value="DAP_epimerase_DapF"/>
</dbReference>
<dbReference type="HAMAP" id="MF_00197">
    <property type="entry name" value="DAP_epimerase"/>
    <property type="match status" value="1"/>
</dbReference>
<dbReference type="eggNOG" id="COG0253">
    <property type="taxonomic scope" value="Bacteria"/>
</dbReference>
<gene>
    <name evidence="8" type="primary">dapF</name>
    <name evidence="10" type="ordered locus">Taci_0063</name>
</gene>
<keyword evidence="4 8" id="KW-0028">Amino-acid biosynthesis</keyword>
<evidence type="ECO:0000256" key="8">
    <source>
        <dbReference type="HAMAP-Rule" id="MF_00197"/>
    </source>
</evidence>
<dbReference type="GO" id="GO:0008837">
    <property type="term" value="F:diaminopimelate epimerase activity"/>
    <property type="evidence" value="ECO:0007669"/>
    <property type="project" value="UniProtKB-UniRule"/>
</dbReference>
<feature type="binding site" evidence="8">
    <location>
        <begin position="215"/>
        <end position="216"/>
    </location>
    <ligand>
        <name>substrate</name>
    </ligand>
</feature>
<dbReference type="EC" id="5.1.1.7" evidence="3 8"/>
<sequence length="273" mass="30172">MSHWVEFFKVDGNGNDFLFVDDLDGRLSSRFDLPELAVRACGRRTSVGADGLLVMGWDRGAYRMRIFNADGSEADMCGNGARCFAMMLRWLGLEDPEMEFLTNVGPVRAHVHRDSTVSLHMGFNPFGEGALFRVSERVGEVEAEMWYLHVGVPHLVLWADRWDLREDGFRSLGARYRHDPRFPRGTNVNFVSPSEGGLTCITYERGVEDLTLSCGTGACAVAASAVMRGMGSPVRVESPGGYNLVEVGLEDLGARYRLRGPVRVSARGVLYVG</sequence>
<accession>D1B7Q0</accession>
<evidence type="ECO:0000256" key="7">
    <source>
        <dbReference type="ARBA" id="ARBA00051712"/>
    </source>
</evidence>
<protein>
    <recommendedName>
        <fullName evidence="3 8">Diaminopimelate epimerase</fullName>
        <shortName evidence="8">DAP epimerase</shortName>
        <ecNumber evidence="3 8">5.1.1.7</ecNumber>
    </recommendedName>
    <alternativeName>
        <fullName evidence="8">PLP-independent amino acid racemase</fullName>
    </alternativeName>
</protein>
<feature type="binding site" evidence="8">
    <location>
        <begin position="204"/>
        <end position="205"/>
    </location>
    <ligand>
        <name>substrate</name>
    </ligand>
</feature>
<feature type="active site" description="Proton donor" evidence="8">
    <location>
        <position position="77"/>
    </location>
</feature>
<dbReference type="Gene3D" id="3.10.310.10">
    <property type="entry name" value="Diaminopimelate Epimerase, Chain A, domain 1"/>
    <property type="match status" value="2"/>
</dbReference>
<dbReference type="STRING" id="525903.Taci_0063"/>
<dbReference type="AlphaFoldDB" id="D1B7Q0"/>
<keyword evidence="11" id="KW-1185">Reference proteome</keyword>
<comment type="pathway">
    <text evidence="1 8">Amino-acid biosynthesis; L-lysine biosynthesis via DAP pathway; DL-2,6-diaminopimelate from LL-2,6-diaminopimelate: step 1/1.</text>
</comment>
<dbReference type="KEGG" id="tai:Taci_0063"/>
<dbReference type="SUPFAM" id="SSF54506">
    <property type="entry name" value="Diaminopimelate epimerase-like"/>
    <property type="match status" value="2"/>
</dbReference>
<feature type="binding site" evidence="8">
    <location>
        <position position="68"/>
    </location>
    <ligand>
        <name>substrate</name>
    </ligand>
</feature>
<feature type="binding site" evidence="8">
    <location>
        <begin position="78"/>
        <end position="79"/>
    </location>
    <ligand>
        <name>substrate</name>
    </ligand>
</feature>
<feature type="site" description="Could be important to modulate the pK values of the two catalytic cysteine residues" evidence="8">
    <location>
        <position position="154"/>
    </location>
</feature>
<dbReference type="Pfam" id="PF01678">
    <property type="entry name" value="DAP_epimerase"/>
    <property type="match status" value="2"/>
</dbReference>
<organism evidence="10 11">
    <name type="scientific">Thermanaerovibrio acidaminovorans (strain ATCC 49978 / DSM 6589 / Su883)</name>
    <name type="common">Selenomonas acidaminovorans</name>
    <dbReference type="NCBI Taxonomy" id="525903"/>
    <lineage>
        <taxon>Bacteria</taxon>
        <taxon>Thermotogati</taxon>
        <taxon>Synergistota</taxon>
        <taxon>Synergistia</taxon>
        <taxon>Synergistales</taxon>
        <taxon>Synergistaceae</taxon>
        <taxon>Thermanaerovibrio</taxon>
    </lineage>
</organism>
<comment type="caution">
    <text evidence="8">Lacks conserved residue(s) required for the propagation of feature annotation.</text>
</comment>
<feature type="active site" description="Proton acceptor" evidence="8">
    <location>
        <position position="214"/>
    </location>
</feature>
<keyword evidence="5 8" id="KW-0457">Lysine biosynthesis</keyword>
<dbReference type="OrthoDB" id="9805408at2"/>
<comment type="catalytic activity">
    <reaction evidence="7 8">
        <text>(2S,6S)-2,6-diaminopimelate = meso-2,6-diaminopimelate</text>
        <dbReference type="Rhea" id="RHEA:15393"/>
        <dbReference type="ChEBI" id="CHEBI:57609"/>
        <dbReference type="ChEBI" id="CHEBI:57791"/>
        <dbReference type="EC" id="5.1.1.7"/>
    </reaction>
</comment>
<feature type="binding site" evidence="8">
    <location>
        <position position="15"/>
    </location>
    <ligand>
        <name>substrate</name>
    </ligand>
</feature>
<dbReference type="GO" id="GO:0005829">
    <property type="term" value="C:cytosol"/>
    <property type="evidence" value="ECO:0007669"/>
    <property type="project" value="TreeGrafter"/>
</dbReference>
<evidence type="ECO:0000256" key="1">
    <source>
        <dbReference type="ARBA" id="ARBA00005196"/>
    </source>
</evidence>
<evidence type="ECO:0000256" key="6">
    <source>
        <dbReference type="ARBA" id="ARBA00023235"/>
    </source>
</evidence>
<dbReference type="Proteomes" id="UP000002030">
    <property type="component" value="Chromosome"/>
</dbReference>
<evidence type="ECO:0000313" key="10">
    <source>
        <dbReference type="EMBL" id="ACZ18303.1"/>
    </source>
</evidence>
<evidence type="ECO:0000256" key="4">
    <source>
        <dbReference type="ARBA" id="ARBA00022605"/>
    </source>
</evidence>
<dbReference type="NCBIfam" id="TIGR00652">
    <property type="entry name" value="DapF"/>
    <property type="match status" value="1"/>
</dbReference>
<dbReference type="EMBL" id="CP001818">
    <property type="protein sequence ID" value="ACZ18303.1"/>
    <property type="molecule type" value="Genomic_DNA"/>
</dbReference>
<evidence type="ECO:0000256" key="3">
    <source>
        <dbReference type="ARBA" id="ARBA00013080"/>
    </source>
</evidence>
<evidence type="ECO:0000256" key="5">
    <source>
        <dbReference type="ARBA" id="ARBA00023154"/>
    </source>
</evidence>
<name>D1B7Q0_THEAS</name>
<evidence type="ECO:0000256" key="2">
    <source>
        <dbReference type="ARBA" id="ARBA00010219"/>
    </source>
</evidence>